<name>A0AAE7XHE2_9CAUD</name>
<accession>A0AAE7XHE2</accession>
<sequence length="106" mass="12805">MRTILNLRLEAICRFLQDFQRCEFIGSDMTITTTRFYSDHIWLKFDSYHKEISREGKHRDRFMCTMHIFELVHLKFAPLILFQNANGLRFNFTISSWKQPGNPTRE</sequence>
<proteinExistence type="predicted"/>
<organism evidence="1 2">
    <name type="scientific">Klebsiella phage vB_KpnS-VAC2</name>
    <dbReference type="NCBI Taxonomy" id="2864369"/>
    <lineage>
        <taxon>Viruses</taxon>
        <taxon>Duplodnaviria</taxon>
        <taxon>Heunggongvirae</taxon>
        <taxon>Uroviricota</taxon>
        <taxon>Caudoviricetes</taxon>
        <taxon>Drexlerviridae</taxon>
        <taxon>Webervirus</taxon>
        <taxon>Webervirus VAC2</taxon>
    </lineage>
</organism>
<dbReference type="Proteomes" id="UP000828171">
    <property type="component" value="Segment"/>
</dbReference>
<reference evidence="1" key="1">
    <citation type="submission" date="2021-06" db="EMBL/GenBank/DDBJ databases">
        <title>PemIK (PemK/PemI) type II TA system from Klebsiella pneumoniae clinical strains inhibits lytic phage.</title>
        <authorList>
            <person name="Bleriot I.I."/>
            <person name="Blasco L.L."/>
            <person name="Pacios O.O."/>
            <person name="Fernandez-Garcia L.L."/>
            <person name="Ambroa A.A."/>
            <person name="Lopez M.M."/>
            <person name="Gonzalez-Bardanca M.M."/>
            <person name="Fernandez Cuenca F.F."/>
            <person name="Oteo J.J."/>
            <person name="Pascual A.A."/>
            <person name="Martinez-Martinez L.L."/>
            <person name="Domingo-Calap P.P."/>
            <person name="Wood T.K.T.K."/>
            <person name="Tomas M.M."/>
        </authorList>
    </citation>
    <scope>NUCLEOTIDE SEQUENCE</scope>
</reference>
<protein>
    <submittedName>
        <fullName evidence="1">Uncharacterized protein</fullName>
    </submittedName>
</protein>
<keyword evidence="2" id="KW-1185">Reference proteome</keyword>
<evidence type="ECO:0000313" key="1">
    <source>
        <dbReference type="EMBL" id="QZE50452.1"/>
    </source>
</evidence>
<dbReference type="EMBL" id="MZ428221">
    <property type="protein sequence ID" value="QZE50452.1"/>
    <property type="molecule type" value="Genomic_DNA"/>
</dbReference>
<evidence type="ECO:0000313" key="2">
    <source>
        <dbReference type="Proteomes" id="UP000828171"/>
    </source>
</evidence>